<feature type="transmembrane region" description="Helical" evidence="13">
    <location>
        <begin position="283"/>
        <end position="307"/>
    </location>
</feature>
<keyword evidence="3" id="KW-1003">Cell membrane</keyword>
<comment type="subcellular location">
    <subcellularLocation>
        <location evidence="1">Cell membrane</location>
        <topology evidence="1">Multi-pass membrane protein</topology>
    </subcellularLocation>
</comment>
<dbReference type="FunFam" id="1.10.287.70:FF:000005">
    <property type="entry name" value="potassium voltage-gated channel subfamily G member 1"/>
    <property type="match status" value="1"/>
</dbReference>
<dbReference type="PRINTS" id="PR00169">
    <property type="entry name" value="KCHANNEL"/>
</dbReference>
<evidence type="ECO:0000313" key="16">
    <source>
        <dbReference type="Proteomes" id="UP001497482"/>
    </source>
</evidence>
<evidence type="ECO:0000259" key="14">
    <source>
        <dbReference type="Pfam" id="PF00520"/>
    </source>
</evidence>
<keyword evidence="2" id="KW-0813">Transport</keyword>
<dbReference type="Gene3D" id="1.10.287.930">
    <property type="entry name" value="Mammalian shaker kv1.2 potassium channel- beta subunit complex"/>
    <property type="match status" value="1"/>
</dbReference>
<evidence type="ECO:0000256" key="1">
    <source>
        <dbReference type="ARBA" id="ARBA00004651"/>
    </source>
</evidence>
<reference evidence="15 16" key="1">
    <citation type="submission" date="2024-04" db="EMBL/GenBank/DDBJ databases">
        <authorList>
            <person name="Waldvogel A.-M."/>
            <person name="Schoenle A."/>
        </authorList>
    </citation>
    <scope>NUCLEOTIDE SEQUENCE [LARGE SCALE GENOMIC DNA]</scope>
</reference>
<keyword evidence="6" id="KW-0631">Potassium channel</keyword>
<dbReference type="FunFam" id="1.10.287.930:FF:000001">
    <property type="entry name" value="Potassium voltage-gated channel, subfamily G, member 1"/>
    <property type="match status" value="1"/>
</dbReference>
<name>A0AAV2LZ70_KNICA</name>
<evidence type="ECO:0000256" key="5">
    <source>
        <dbReference type="ARBA" id="ARBA00022692"/>
    </source>
</evidence>
<evidence type="ECO:0000313" key="15">
    <source>
        <dbReference type="EMBL" id="CAL1606335.1"/>
    </source>
</evidence>
<dbReference type="PANTHER" id="PTHR11537">
    <property type="entry name" value="VOLTAGE-GATED POTASSIUM CHANNEL"/>
    <property type="match status" value="1"/>
</dbReference>
<keyword evidence="9 13" id="KW-1133">Transmembrane helix</keyword>
<dbReference type="AlphaFoldDB" id="A0AAV2LZ70"/>
<evidence type="ECO:0000256" key="4">
    <source>
        <dbReference type="ARBA" id="ARBA00022538"/>
    </source>
</evidence>
<keyword evidence="5 13" id="KW-0812">Transmembrane</keyword>
<dbReference type="PANTHER" id="PTHR11537:SF88">
    <property type="entry name" value="POTASSIUM VOLTAGE-GATED CHANNEL SUBFAMILY G MEMBER 1"/>
    <property type="match status" value="1"/>
</dbReference>
<keyword evidence="11 13" id="KW-0472">Membrane</keyword>
<dbReference type="SUPFAM" id="SSF81324">
    <property type="entry name" value="Voltage-gated potassium channels"/>
    <property type="match status" value="1"/>
</dbReference>
<evidence type="ECO:0000256" key="8">
    <source>
        <dbReference type="ARBA" id="ARBA00022958"/>
    </source>
</evidence>
<evidence type="ECO:0000256" key="7">
    <source>
        <dbReference type="ARBA" id="ARBA00022882"/>
    </source>
</evidence>
<evidence type="ECO:0000256" key="6">
    <source>
        <dbReference type="ARBA" id="ARBA00022826"/>
    </source>
</evidence>
<keyword evidence="7" id="KW-0851">Voltage-gated channel</keyword>
<evidence type="ECO:0000256" key="12">
    <source>
        <dbReference type="ARBA" id="ARBA00023303"/>
    </source>
</evidence>
<keyword evidence="12" id="KW-0407">Ion channel</keyword>
<protein>
    <recommendedName>
        <fullName evidence="14">Ion transport domain-containing protein</fullName>
    </recommendedName>
</protein>
<feature type="transmembrane region" description="Helical" evidence="13">
    <location>
        <begin position="217"/>
        <end position="238"/>
    </location>
</feature>
<proteinExistence type="predicted"/>
<dbReference type="Pfam" id="PF00520">
    <property type="entry name" value="Ion_trans"/>
    <property type="match status" value="1"/>
</dbReference>
<keyword evidence="8" id="KW-0630">Potassium</keyword>
<sequence>MALWPLLTGEWTHQVILQQASCCGCPSSMQAAEKSSWTFGEVYCTMLVACMSGTWIVLNRRWLKDVEKFLTFRTTSQLESFQNHILIKGQVSLKRLYSKKIETVSAFQDCPAPRFLSEEMGKGERYTSKEMVELQENPGDREILKDYNSCDLVAILPYYVSLLVDTSQGSGGSYLDKVGLVLRVLRALRILYVMRLARHSLGLQTLGLTARRCTREFGLLLLFLCVAIALYSPLLFLIETEMASARAPVQEFTSVPATYWWAVITMTTVGYGDMVPRSLPGQVVALSSILSGILLMAFPVTSIFHTFSRSYLELKLLQQRALHRRSRFLLHNHGNGASDLSLESDTMFPLRPDL</sequence>
<dbReference type="PRINTS" id="PR01491">
    <property type="entry name" value="KVCHANNEL"/>
</dbReference>
<evidence type="ECO:0000256" key="3">
    <source>
        <dbReference type="ARBA" id="ARBA00022475"/>
    </source>
</evidence>
<feature type="transmembrane region" description="Helical" evidence="13">
    <location>
        <begin position="258"/>
        <end position="276"/>
    </location>
</feature>
<dbReference type="InterPro" id="IPR003968">
    <property type="entry name" value="K_chnl_volt-dep_Kv"/>
</dbReference>
<evidence type="ECO:0000256" key="9">
    <source>
        <dbReference type="ARBA" id="ARBA00022989"/>
    </source>
</evidence>
<dbReference type="InterPro" id="IPR028325">
    <property type="entry name" value="VG_K_chnl"/>
</dbReference>
<feature type="domain" description="Ion transport" evidence="14">
    <location>
        <begin position="143"/>
        <end position="311"/>
    </location>
</feature>
<feature type="transmembrane region" description="Helical" evidence="13">
    <location>
        <begin position="37"/>
        <end position="58"/>
    </location>
</feature>
<dbReference type="GO" id="GO:0008076">
    <property type="term" value="C:voltage-gated potassium channel complex"/>
    <property type="evidence" value="ECO:0007669"/>
    <property type="project" value="InterPro"/>
</dbReference>
<keyword evidence="16" id="KW-1185">Reference proteome</keyword>
<dbReference type="EMBL" id="OZ035827">
    <property type="protein sequence ID" value="CAL1606335.1"/>
    <property type="molecule type" value="Genomic_DNA"/>
</dbReference>
<keyword evidence="4" id="KW-0633">Potassium transport</keyword>
<dbReference type="GO" id="GO:0005251">
    <property type="term" value="F:delayed rectifier potassium channel activity"/>
    <property type="evidence" value="ECO:0007669"/>
    <property type="project" value="TreeGrafter"/>
</dbReference>
<dbReference type="GO" id="GO:0001508">
    <property type="term" value="P:action potential"/>
    <property type="evidence" value="ECO:0007669"/>
    <property type="project" value="TreeGrafter"/>
</dbReference>
<evidence type="ECO:0000256" key="2">
    <source>
        <dbReference type="ARBA" id="ARBA00022448"/>
    </source>
</evidence>
<dbReference type="InterPro" id="IPR005821">
    <property type="entry name" value="Ion_trans_dom"/>
</dbReference>
<evidence type="ECO:0000256" key="11">
    <source>
        <dbReference type="ARBA" id="ARBA00023136"/>
    </source>
</evidence>
<accession>A0AAV2LZ70</accession>
<dbReference type="Gene3D" id="1.10.287.70">
    <property type="match status" value="1"/>
</dbReference>
<organism evidence="15 16">
    <name type="scientific">Knipowitschia caucasica</name>
    <name type="common">Caucasian dwarf goby</name>
    <name type="synonym">Pomatoschistus caucasicus</name>
    <dbReference type="NCBI Taxonomy" id="637954"/>
    <lineage>
        <taxon>Eukaryota</taxon>
        <taxon>Metazoa</taxon>
        <taxon>Chordata</taxon>
        <taxon>Craniata</taxon>
        <taxon>Vertebrata</taxon>
        <taxon>Euteleostomi</taxon>
        <taxon>Actinopterygii</taxon>
        <taxon>Neopterygii</taxon>
        <taxon>Teleostei</taxon>
        <taxon>Neoteleostei</taxon>
        <taxon>Acanthomorphata</taxon>
        <taxon>Gobiaria</taxon>
        <taxon>Gobiiformes</taxon>
        <taxon>Gobioidei</taxon>
        <taxon>Gobiidae</taxon>
        <taxon>Gobiinae</taxon>
        <taxon>Knipowitschia</taxon>
    </lineage>
</organism>
<dbReference type="Proteomes" id="UP001497482">
    <property type="component" value="Chromosome 5"/>
</dbReference>
<evidence type="ECO:0000256" key="10">
    <source>
        <dbReference type="ARBA" id="ARBA00023065"/>
    </source>
</evidence>
<evidence type="ECO:0000256" key="13">
    <source>
        <dbReference type="SAM" id="Phobius"/>
    </source>
</evidence>
<keyword evidence="10" id="KW-0406">Ion transport</keyword>
<gene>
    <name evidence="15" type="ORF">KC01_LOCUS33534</name>
</gene>